<feature type="transmembrane region" description="Helical" evidence="5">
    <location>
        <begin position="641"/>
        <end position="660"/>
    </location>
</feature>
<evidence type="ECO:0000313" key="10">
    <source>
        <dbReference type="RefSeq" id="XP_006570492.2"/>
    </source>
</evidence>
<evidence type="ECO:0000256" key="3">
    <source>
        <dbReference type="ARBA" id="ARBA00022989"/>
    </source>
</evidence>
<keyword evidence="3 5" id="KW-1133">Transmembrane helix</keyword>
<feature type="transmembrane region" description="Helical" evidence="5">
    <location>
        <begin position="488"/>
        <end position="507"/>
    </location>
</feature>
<feature type="signal peptide" evidence="6">
    <location>
        <begin position="1"/>
        <end position="21"/>
    </location>
</feature>
<dbReference type="RefSeq" id="XP_006570492.2">
    <property type="nucleotide sequence ID" value="XM_006570429.3"/>
</dbReference>
<evidence type="ECO:0000313" key="8">
    <source>
        <dbReference type="EnsemblMetazoa" id="XP_006570492"/>
    </source>
</evidence>
<evidence type="ECO:0000256" key="4">
    <source>
        <dbReference type="ARBA" id="ARBA00023136"/>
    </source>
</evidence>
<dbReference type="Proteomes" id="UP000005203">
    <property type="component" value="Linkage group LG11"/>
</dbReference>
<evidence type="ECO:0000259" key="7">
    <source>
        <dbReference type="Pfam" id="PF13906"/>
    </source>
</evidence>
<accession>A0A7M7GZ37</accession>
<keyword evidence="9" id="KW-1185">Reference proteome</keyword>
<dbReference type="CDD" id="cd23599">
    <property type="entry name" value="TFP_LU_ECD_Cold"/>
    <property type="match status" value="1"/>
</dbReference>
<feature type="transmembrane region" description="Helical" evidence="5">
    <location>
        <begin position="350"/>
        <end position="371"/>
    </location>
</feature>
<name>A0A7M7GZ37_APIME</name>
<feature type="transmembrane region" description="Helical" evidence="5">
    <location>
        <begin position="666"/>
        <end position="687"/>
    </location>
</feature>
<evidence type="ECO:0000313" key="9">
    <source>
        <dbReference type="Proteomes" id="UP000005203"/>
    </source>
</evidence>
<dbReference type="EnsemblMetazoa" id="XM_006570429">
    <property type="protein sequence ID" value="XP_006570492"/>
    <property type="gene ID" value="LOC410272"/>
</dbReference>
<keyword evidence="4 5" id="KW-0472">Membrane</keyword>
<dbReference type="FunFam" id="1.20.1740.10:FF:000010">
    <property type="entry name" value="probable cationic amino acid transporter"/>
    <property type="match status" value="1"/>
</dbReference>
<evidence type="ECO:0000256" key="6">
    <source>
        <dbReference type="SAM" id="SignalP"/>
    </source>
</evidence>
<keyword evidence="2 5" id="KW-0812">Transmembrane</keyword>
<protein>
    <submittedName>
        <fullName evidence="10">Cationic amino acid transporter 2 isoform X2</fullName>
    </submittedName>
</protein>
<dbReference type="PANTHER" id="PTHR43243:SF103">
    <property type="entry name" value="LOW AFFINITY CATIONIC AMINO ACID TRANSPORTER 2-LIKE PROTEIN"/>
    <property type="match status" value="1"/>
</dbReference>
<reference evidence="10" key="2">
    <citation type="submission" date="2025-04" db="UniProtKB">
        <authorList>
            <consortium name="RefSeq"/>
        </authorList>
    </citation>
    <scope>IDENTIFICATION</scope>
    <source>
        <strain evidence="10">DH4</strain>
        <tissue evidence="10">Whole body</tissue>
    </source>
</reference>
<dbReference type="PANTHER" id="PTHR43243">
    <property type="entry name" value="INNER MEMBRANE TRANSPORTER YGJI-RELATED"/>
    <property type="match status" value="1"/>
</dbReference>
<organism evidence="8">
    <name type="scientific">Apis mellifera</name>
    <name type="common">Honeybee</name>
    <dbReference type="NCBI Taxonomy" id="7460"/>
    <lineage>
        <taxon>Eukaryota</taxon>
        <taxon>Metazoa</taxon>
        <taxon>Ecdysozoa</taxon>
        <taxon>Arthropoda</taxon>
        <taxon>Hexapoda</taxon>
        <taxon>Insecta</taxon>
        <taxon>Pterygota</taxon>
        <taxon>Neoptera</taxon>
        <taxon>Endopterygota</taxon>
        <taxon>Hymenoptera</taxon>
        <taxon>Apocrita</taxon>
        <taxon>Aculeata</taxon>
        <taxon>Apoidea</taxon>
        <taxon>Anthophila</taxon>
        <taxon>Apidae</taxon>
        <taxon>Apis</taxon>
    </lineage>
</organism>
<feature type="transmembrane region" description="Helical" evidence="5">
    <location>
        <begin position="214"/>
        <end position="235"/>
    </location>
</feature>
<dbReference type="GO" id="GO:0097638">
    <property type="term" value="P:L-arginine import across plasma membrane"/>
    <property type="evidence" value="ECO:0007669"/>
    <property type="project" value="TreeGrafter"/>
</dbReference>
<evidence type="ECO:0000256" key="2">
    <source>
        <dbReference type="ARBA" id="ARBA00022692"/>
    </source>
</evidence>
<feature type="transmembrane region" description="Helical" evidence="5">
    <location>
        <begin position="178"/>
        <end position="202"/>
    </location>
</feature>
<feature type="transmembrane region" description="Helical" evidence="5">
    <location>
        <begin position="392"/>
        <end position="419"/>
    </location>
</feature>
<dbReference type="Gene3D" id="1.20.1740.10">
    <property type="entry name" value="Amino acid/polyamine transporter I"/>
    <property type="match status" value="1"/>
</dbReference>
<feature type="domain" description="Cationic amino acid transporter C-terminal" evidence="7">
    <location>
        <begin position="639"/>
        <end position="689"/>
    </location>
</feature>
<dbReference type="GO" id="GO:0015189">
    <property type="term" value="F:L-lysine transmembrane transporter activity"/>
    <property type="evidence" value="ECO:0007669"/>
    <property type="project" value="TreeGrafter"/>
</dbReference>
<dbReference type="InterPro" id="IPR045860">
    <property type="entry name" value="Snake_toxin-like_sf"/>
</dbReference>
<accession>A0A8B6Z9Q1</accession>
<evidence type="ECO:0000256" key="5">
    <source>
        <dbReference type="SAM" id="Phobius"/>
    </source>
</evidence>
<sequence>MKLSKFYWMMFITCYLSFSHALECYVCTDQEGNKEKCLKSTKICEQHQDTCLTEIKWGSTPYWSQGAKKQYYVSKRCSTKKECERIKRANMDDCTYIWYQDWKCSDCCQGDKCNYYVISMIWKLKTLYKMFSRKKEVDYSQDTRLARCLSTLDLTALGIGSTLGVGVYVLAGSVSKTIAGPAVIVSFAIAAIASMFAGLCYAEFGARVPRAGSAYIYSYVTMGEFTAFLIGWTLILEYVIGSASVVRGLSTYVDALFNNTMRNAFETAAHIDIDHLSSYPDFFAFGITLIFSAALAFGAKESSVANNFFTLTNLSVVLFVIIAGSLKANINNWKTKPTCTTENCKYGNGGFMPYGIAGVISGAATCFYGFIGFDCVATTGEEAKDPQKSIPIAIVASLTVVFLSYFGVSTVLTTVLPYFEQNEDAPFPELFDRIGWNWAKWLVTIGAICGLCSSLLGAMFPLPRIIYAMASDGLIFEWMGKVSSRFHTPLMGTFSAGILTGLLAAIFELTQLVNMMSIGTLLAYSIVATCVLILRYEESEAYQKKGDRDPRTLKFIARQLINANGLNHSTKLTSQIVTYLVVCYVILCICIGVTISIFTDEIMNGKITLIVPLTILLLALVVILVFIYLQPTSGKNLAFSVPLVPFLPAFSIIINIYLMMMLDKMTWIRFLIWMTVGLGIYFFYGVWHSKMRKDKHTKLPENGYNEDTWKTNDSSMHK</sequence>
<feature type="transmembrane region" description="Helical" evidence="5">
    <location>
        <begin position="513"/>
        <end position="534"/>
    </location>
</feature>
<keyword evidence="6" id="KW-0732">Signal</keyword>
<feature type="chain" id="PRO_5044659745" evidence="6">
    <location>
        <begin position="22"/>
        <end position="718"/>
    </location>
</feature>
<dbReference type="OrthoDB" id="3900342at2759"/>
<reference evidence="8" key="1">
    <citation type="submission" date="2021-01" db="UniProtKB">
        <authorList>
            <consortium name="EnsemblMetazoa"/>
        </authorList>
    </citation>
    <scope>IDENTIFICATION</scope>
    <source>
        <strain evidence="8">DH4</strain>
    </source>
</reference>
<proteinExistence type="predicted"/>
<evidence type="ECO:0000256" key="1">
    <source>
        <dbReference type="ARBA" id="ARBA00004141"/>
    </source>
</evidence>
<feature type="transmembrane region" description="Helical" evidence="5">
    <location>
        <begin position="154"/>
        <end position="172"/>
    </location>
</feature>
<dbReference type="AlphaFoldDB" id="A0A7M7GZ37"/>
<feature type="transmembrane region" description="Helical" evidence="5">
    <location>
        <begin position="610"/>
        <end position="629"/>
    </location>
</feature>
<dbReference type="GO" id="GO:0005886">
    <property type="term" value="C:plasma membrane"/>
    <property type="evidence" value="ECO:0007669"/>
    <property type="project" value="TreeGrafter"/>
</dbReference>
<dbReference type="SUPFAM" id="SSF57302">
    <property type="entry name" value="Snake toxin-like"/>
    <property type="match status" value="1"/>
</dbReference>
<feature type="transmembrane region" description="Helical" evidence="5">
    <location>
        <begin position="576"/>
        <end position="598"/>
    </location>
</feature>
<dbReference type="InterPro" id="IPR002293">
    <property type="entry name" value="AA/rel_permease1"/>
</dbReference>
<dbReference type="Pfam" id="PF13906">
    <property type="entry name" value="AA_permease_C"/>
    <property type="match status" value="1"/>
</dbReference>
<comment type="subcellular location">
    <subcellularLocation>
        <location evidence="1">Membrane</location>
        <topology evidence="1">Multi-pass membrane protein</topology>
    </subcellularLocation>
</comment>
<dbReference type="GeneID" id="410272"/>
<feature type="transmembrane region" description="Helical" evidence="5">
    <location>
        <begin position="311"/>
        <end position="330"/>
    </location>
</feature>
<dbReference type="InterPro" id="IPR029485">
    <property type="entry name" value="CAT_C"/>
</dbReference>
<dbReference type="GO" id="GO:0000064">
    <property type="term" value="F:L-ornithine transmembrane transporter activity"/>
    <property type="evidence" value="ECO:0007669"/>
    <property type="project" value="TreeGrafter"/>
</dbReference>
<feature type="transmembrane region" description="Helical" evidence="5">
    <location>
        <begin position="282"/>
        <end position="299"/>
    </location>
</feature>
<feature type="transmembrane region" description="Helical" evidence="5">
    <location>
        <begin position="439"/>
        <end position="467"/>
    </location>
</feature>
<dbReference type="GO" id="GO:0061459">
    <property type="term" value="F:L-arginine transmembrane transporter activity"/>
    <property type="evidence" value="ECO:0007669"/>
    <property type="project" value="TreeGrafter"/>
</dbReference>
<dbReference type="Pfam" id="PF13520">
    <property type="entry name" value="AA_permease_2"/>
    <property type="match status" value="1"/>
</dbReference>
<gene>
    <name evidence="10" type="primary">LOC410272</name>
</gene>